<dbReference type="EMBL" id="AMWG01000022">
    <property type="protein sequence ID" value="ELP34869.1"/>
    <property type="molecule type" value="Genomic_DNA"/>
</dbReference>
<dbReference type="PATRIC" id="fig|993516.3.peg.1228"/>
<evidence type="ECO:0000313" key="1">
    <source>
        <dbReference type="EMBL" id="ELP34869.1"/>
    </source>
</evidence>
<organism evidence="1 2">
    <name type="scientific">Rhodopirellula baltica SWK14</name>
    <dbReference type="NCBI Taxonomy" id="993516"/>
    <lineage>
        <taxon>Bacteria</taxon>
        <taxon>Pseudomonadati</taxon>
        <taxon>Planctomycetota</taxon>
        <taxon>Planctomycetia</taxon>
        <taxon>Pirellulales</taxon>
        <taxon>Pirellulaceae</taxon>
        <taxon>Rhodopirellula</taxon>
    </lineage>
</organism>
<comment type="caution">
    <text evidence="1">The sequence shown here is derived from an EMBL/GenBank/DDBJ whole genome shotgun (WGS) entry which is preliminary data.</text>
</comment>
<proteinExistence type="predicted"/>
<reference evidence="1 2" key="1">
    <citation type="journal article" date="2013" name="Mar. Genomics">
        <title>Expression of sulfatases in Rhodopirellula baltica and the diversity of sulfatases in the genus Rhodopirellula.</title>
        <authorList>
            <person name="Wegner C.E."/>
            <person name="Richter-Heitmann T."/>
            <person name="Klindworth A."/>
            <person name="Klockow C."/>
            <person name="Richter M."/>
            <person name="Achstetter T."/>
            <person name="Glockner F.O."/>
            <person name="Harder J."/>
        </authorList>
    </citation>
    <scope>NUCLEOTIDE SEQUENCE [LARGE SCALE GENOMIC DNA]</scope>
    <source>
        <strain evidence="1 2">SWK14</strain>
    </source>
</reference>
<name>L7CKR3_RHOBT</name>
<sequence length="41" mass="4523">MTVSIAPRLVFSDAKQVGSSLLATEPFLKTSRFRRKTGTKP</sequence>
<accession>L7CKR3</accession>
<dbReference type="AlphaFoldDB" id="L7CKR3"/>
<evidence type="ECO:0000313" key="2">
    <source>
        <dbReference type="Proteomes" id="UP000010959"/>
    </source>
</evidence>
<gene>
    <name evidence="1" type="ORF">RBSWK_01162</name>
</gene>
<protein>
    <submittedName>
        <fullName evidence="1">Uncharacterized protein</fullName>
    </submittedName>
</protein>
<dbReference type="Proteomes" id="UP000010959">
    <property type="component" value="Unassembled WGS sequence"/>
</dbReference>